<comment type="caution">
    <text evidence="1">The sequence shown here is derived from an EMBL/GenBank/DDBJ whole genome shotgun (WGS) entry which is preliminary data.</text>
</comment>
<sequence>MYRSSVKRWCSIAHLKSVKSRCHAKDILNQSHFLCETRDFFQQAQQNAMLLELIKGRYAAFFFSLQCINILVEKRITGIQP</sequence>
<evidence type="ECO:0000313" key="1">
    <source>
        <dbReference type="EMBL" id="PNF69043.1"/>
    </source>
</evidence>
<protein>
    <submittedName>
        <fullName evidence="1">Uncharacterized protein</fullName>
    </submittedName>
</protein>
<keyword evidence="2" id="KW-1185">Reference proteome</keyword>
<reference evidence="1 2" key="1">
    <citation type="submission" date="2018-01" db="EMBL/GenBank/DDBJ databases">
        <title>Multi-drug resistant Enterobacter species isolated from the International Space Station and comparative genomic analyses with human pathogenic strains.</title>
        <authorList>
            <person name="Singh N.K."/>
            <person name="Bezdan D."/>
            <person name="McIntyre A."/>
            <person name="Sielaff A.C."/>
            <person name="Wheeler K."/>
            <person name="Mason C."/>
            <person name="Venkateswaran K."/>
        </authorList>
    </citation>
    <scope>NUCLEOTIDE SEQUENCE [LARGE SCALE GENOMIC DNA]</scope>
    <source>
        <strain evidence="1 2">IF2SW-P2</strain>
    </source>
</reference>
<accession>A0ABX4VL97</accession>
<dbReference type="EMBL" id="POUR01000001">
    <property type="protein sequence ID" value="PNF69043.1"/>
    <property type="molecule type" value="Genomic_DNA"/>
</dbReference>
<dbReference type="Proteomes" id="UP000236063">
    <property type="component" value="Unassembled WGS sequence"/>
</dbReference>
<name>A0ABX4VL97_9ENTR</name>
<evidence type="ECO:0000313" key="2">
    <source>
        <dbReference type="Proteomes" id="UP000236063"/>
    </source>
</evidence>
<proteinExistence type="predicted"/>
<gene>
    <name evidence="1" type="ORF">C1167_14290</name>
</gene>
<organism evidence="1 2">
    <name type="scientific">Enterobacter bugandensis</name>
    <dbReference type="NCBI Taxonomy" id="881260"/>
    <lineage>
        <taxon>Bacteria</taxon>
        <taxon>Pseudomonadati</taxon>
        <taxon>Pseudomonadota</taxon>
        <taxon>Gammaproteobacteria</taxon>
        <taxon>Enterobacterales</taxon>
        <taxon>Enterobacteriaceae</taxon>
        <taxon>Enterobacter</taxon>
    </lineage>
</organism>